<organism evidence="2 3">
    <name type="scientific">Xenoophorus captivus</name>
    <dbReference type="NCBI Taxonomy" id="1517983"/>
    <lineage>
        <taxon>Eukaryota</taxon>
        <taxon>Metazoa</taxon>
        <taxon>Chordata</taxon>
        <taxon>Craniata</taxon>
        <taxon>Vertebrata</taxon>
        <taxon>Euteleostomi</taxon>
        <taxon>Actinopterygii</taxon>
        <taxon>Neopterygii</taxon>
        <taxon>Teleostei</taxon>
        <taxon>Neoteleostei</taxon>
        <taxon>Acanthomorphata</taxon>
        <taxon>Ovalentaria</taxon>
        <taxon>Atherinomorphae</taxon>
        <taxon>Cyprinodontiformes</taxon>
        <taxon>Goodeidae</taxon>
        <taxon>Xenoophorus</taxon>
    </lineage>
</organism>
<reference evidence="2 3" key="1">
    <citation type="submission" date="2021-06" db="EMBL/GenBank/DDBJ databases">
        <authorList>
            <person name="Palmer J.M."/>
        </authorList>
    </citation>
    <scope>NUCLEOTIDE SEQUENCE [LARGE SCALE GENOMIC DNA]</scope>
    <source>
        <strain evidence="2 3">XC_2019</strain>
        <tissue evidence="2">Muscle</tissue>
    </source>
</reference>
<evidence type="ECO:0000313" key="2">
    <source>
        <dbReference type="EMBL" id="MEQ2202085.1"/>
    </source>
</evidence>
<feature type="signal peptide" evidence="1">
    <location>
        <begin position="1"/>
        <end position="25"/>
    </location>
</feature>
<comment type="caution">
    <text evidence="2">The sequence shown here is derived from an EMBL/GenBank/DDBJ whole genome shotgun (WGS) entry which is preliminary data.</text>
</comment>
<protein>
    <submittedName>
        <fullName evidence="2">Uncharacterized protein</fullName>
    </submittedName>
</protein>
<proteinExistence type="predicted"/>
<keyword evidence="1" id="KW-0732">Signal</keyword>
<dbReference type="EMBL" id="JAHRIN010030654">
    <property type="protein sequence ID" value="MEQ2202085.1"/>
    <property type="molecule type" value="Genomic_DNA"/>
</dbReference>
<feature type="chain" id="PRO_5046553450" evidence="1">
    <location>
        <begin position="26"/>
        <end position="99"/>
    </location>
</feature>
<accession>A0ABV0R1T9</accession>
<gene>
    <name evidence="2" type="ORF">XENOCAPTIV_023742</name>
</gene>
<evidence type="ECO:0000256" key="1">
    <source>
        <dbReference type="SAM" id="SignalP"/>
    </source>
</evidence>
<name>A0ABV0R1T9_9TELE</name>
<dbReference type="Proteomes" id="UP001434883">
    <property type="component" value="Unassembled WGS sequence"/>
</dbReference>
<sequence length="99" mass="11108">MTQTGLEQVVLELLVLGHLVLEGKGLEDRALKWVWSRVLELPGLEHMFLEPVAVEPGSVPLLLLCFTLCCEVFSDTFLMNRRTFLLLLKGGLNETGLRT</sequence>
<keyword evidence="3" id="KW-1185">Reference proteome</keyword>
<evidence type="ECO:0000313" key="3">
    <source>
        <dbReference type="Proteomes" id="UP001434883"/>
    </source>
</evidence>